<comment type="caution">
    <text evidence="3">The sequence shown here is derived from an EMBL/GenBank/DDBJ whole genome shotgun (WGS) entry which is preliminary data.</text>
</comment>
<feature type="compositionally biased region" description="Basic and acidic residues" evidence="2">
    <location>
        <begin position="350"/>
        <end position="363"/>
    </location>
</feature>
<feature type="region of interest" description="Disordered" evidence="2">
    <location>
        <begin position="350"/>
        <end position="393"/>
    </location>
</feature>
<dbReference type="Gene3D" id="1.10.418.60">
    <property type="entry name" value="Ncd80 complex, Nuf2 subunit"/>
    <property type="match status" value="1"/>
</dbReference>
<evidence type="ECO:0000313" key="3">
    <source>
        <dbReference type="EMBL" id="KAG6449385.1"/>
    </source>
</evidence>
<reference evidence="3" key="1">
    <citation type="journal article" date="2016" name="Insect Biochem. Mol. Biol.">
        <title>Multifaceted biological insights from a draft genome sequence of the tobacco hornworm moth, Manduca sexta.</title>
        <authorList>
            <person name="Kanost M.R."/>
            <person name="Arrese E.L."/>
            <person name="Cao X."/>
            <person name="Chen Y.R."/>
            <person name="Chellapilla S."/>
            <person name="Goldsmith M.R."/>
            <person name="Grosse-Wilde E."/>
            <person name="Heckel D.G."/>
            <person name="Herndon N."/>
            <person name="Jiang H."/>
            <person name="Papanicolaou A."/>
            <person name="Qu J."/>
            <person name="Soulages J.L."/>
            <person name="Vogel H."/>
            <person name="Walters J."/>
            <person name="Waterhouse R.M."/>
            <person name="Ahn S.J."/>
            <person name="Almeida F.C."/>
            <person name="An C."/>
            <person name="Aqrawi P."/>
            <person name="Bretschneider A."/>
            <person name="Bryant W.B."/>
            <person name="Bucks S."/>
            <person name="Chao H."/>
            <person name="Chevignon G."/>
            <person name="Christen J.M."/>
            <person name="Clarke D.F."/>
            <person name="Dittmer N.T."/>
            <person name="Ferguson L.C.F."/>
            <person name="Garavelou S."/>
            <person name="Gordon K.H.J."/>
            <person name="Gunaratna R.T."/>
            <person name="Han Y."/>
            <person name="Hauser F."/>
            <person name="He Y."/>
            <person name="Heidel-Fischer H."/>
            <person name="Hirsh A."/>
            <person name="Hu Y."/>
            <person name="Jiang H."/>
            <person name="Kalra D."/>
            <person name="Klinner C."/>
            <person name="Konig C."/>
            <person name="Kovar C."/>
            <person name="Kroll A.R."/>
            <person name="Kuwar S.S."/>
            <person name="Lee S.L."/>
            <person name="Lehman R."/>
            <person name="Li K."/>
            <person name="Li Z."/>
            <person name="Liang H."/>
            <person name="Lovelace S."/>
            <person name="Lu Z."/>
            <person name="Mansfield J.H."/>
            <person name="McCulloch K.J."/>
            <person name="Mathew T."/>
            <person name="Morton B."/>
            <person name="Muzny D.M."/>
            <person name="Neunemann D."/>
            <person name="Ongeri F."/>
            <person name="Pauchet Y."/>
            <person name="Pu L.L."/>
            <person name="Pyrousis I."/>
            <person name="Rao X.J."/>
            <person name="Redding A."/>
            <person name="Roesel C."/>
            <person name="Sanchez-Gracia A."/>
            <person name="Schaack S."/>
            <person name="Shukla A."/>
            <person name="Tetreau G."/>
            <person name="Wang Y."/>
            <person name="Xiong G.H."/>
            <person name="Traut W."/>
            <person name="Walsh T.K."/>
            <person name="Worley K.C."/>
            <person name="Wu D."/>
            <person name="Wu W."/>
            <person name="Wu Y.Q."/>
            <person name="Zhang X."/>
            <person name="Zou Z."/>
            <person name="Zucker H."/>
            <person name="Briscoe A.D."/>
            <person name="Burmester T."/>
            <person name="Clem R.J."/>
            <person name="Feyereisen R."/>
            <person name="Grimmelikhuijzen C.J.P."/>
            <person name="Hamodrakas S.J."/>
            <person name="Hansson B.S."/>
            <person name="Huguet E."/>
            <person name="Jermiin L.S."/>
            <person name="Lan Q."/>
            <person name="Lehman H.K."/>
            <person name="Lorenzen M."/>
            <person name="Merzendorfer H."/>
            <person name="Michalopoulos I."/>
            <person name="Morton D.B."/>
            <person name="Muthukrishnan S."/>
            <person name="Oakeshott J.G."/>
            <person name="Palmer W."/>
            <person name="Park Y."/>
            <person name="Passarelli A.L."/>
            <person name="Rozas J."/>
            <person name="Schwartz L.M."/>
            <person name="Smith W."/>
            <person name="Southgate A."/>
            <person name="Vilcinskas A."/>
            <person name="Vogt R."/>
            <person name="Wang P."/>
            <person name="Werren J."/>
            <person name="Yu X.Q."/>
            <person name="Zhou J.J."/>
            <person name="Brown S.J."/>
            <person name="Scherer S.E."/>
            <person name="Richards S."/>
            <person name="Blissard G.W."/>
        </authorList>
    </citation>
    <scope>NUCLEOTIDE SEQUENCE</scope>
</reference>
<accession>A0A921Z227</accession>
<organism evidence="3 4">
    <name type="scientific">Manduca sexta</name>
    <name type="common">Tobacco hawkmoth</name>
    <name type="synonym">Tobacco hornworm</name>
    <dbReference type="NCBI Taxonomy" id="7130"/>
    <lineage>
        <taxon>Eukaryota</taxon>
        <taxon>Metazoa</taxon>
        <taxon>Ecdysozoa</taxon>
        <taxon>Arthropoda</taxon>
        <taxon>Hexapoda</taxon>
        <taxon>Insecta</taxon>
        <taxon>Pterygota</taxon>
        <taxon>Neoptera</taxon>
        <taxon>Endopterygota</taxon>
        <taxon>Lepidoptera</taxon>
        <taxon>Glossata</taxon>
        <taxon>Ditrysia</taxon>
        <taxon>Bombycoidea</taxon>
        <taxon>Sphingidae</taxon>
        <taxon>Sphinginae</taxon>
        <taxon>Sphingini</taxon>
        <taxon>Manduca</taxon>
    </lineage>
</organism>
<feature type="coiled-coil region" evidence="1">
    <location>
        <begin position="149"/>
        <end position="218"/>
    </location>
</feature>
<keyword evidence="1" id="KW-0175">Coiled coil</keyword>
<dbReference type="InterPro" id="IPR038275">
    <property type="entry name" value="Nuf2_N_sf"/>
</dbReference>
<protein>
    <submittedName>
        <fullName evidence="3">Uncharacterized protein</fullName>
    </submittedName>
</protein>
<dbReference type="AlphaFoldDB" id="A0A921Z227"/>
<reference evidence="3" key="2">
    <citation type="submission" date="2020-12" db="EMBL/GenBank/DDBJ databases">
        <authorList>
            <person name="Kanost M."/>
        </authorList>
    </citation>
    <scope>NUCLEOTIDE SEQUENCE</scope>
</reference>
<evidence type="ECO:0000256" key="2">
    <source>
        <dbReference type="SAM" id="MobiDB-lite"/>
    </source>
</evidence>
<proteinExistence type="predicted"/>
<dbReference type="EMBL" id="JH668373">
    <property type="protein sequence ID" value="KAG6449385.1"/>
    <property type="molecule type" value="Genomic_DNA"/>
</dbReference>
<gene>
    <name evidence="3" type="ORF">O3G_MSEX006028</name>
</gene>
<sequence>MEKTQDVFTIENFLSNWNGYFSDCQLTAADLKTPHAVMGALFQIIGRLGIDIDAVLAPPPQDMHNDNTMYYWDLLPVINMTRVINYLVLDKPASSCQVFTASIINLLQPTAATSHSILALMYNLMLFNEDKLGHIAPHEQELFEKTNQVKALEDHKNKLLVRLNEQAEEKGKRAQRLETHEQDIQQFEEELRQEKEIYDEEKQELEALIKEKRQIDVLLEQKKGHRDALLAEIDRNKALRVYDAEDIKAQVEQVAQNVKEAEEKLENLRATLMQKENSLKNLQTVKPSLDVANNLLHDIMKLSDSLKDIESGDLDSDSKEGELEVLSTELSELQVQLCELQTARHEASLKRQEAQAKRHEEKTFALSALREAEEKDKKSRERSKKDTQRTEEIKELLTKYEAEKSKGMEELLSIKNKFCAELKSADDILLKKAMEVEKRIGDKLRHRRS</sequence>
<feature type="coiled-coil region" evidence="1">
    <location>
        <begin position="244"/>
        <end position="285"/>
    </location>
</feature>
<evidence type="ECO:0000313" key="4">
    <source>
        <dbReference type="Proteomes" id="UP000791440"/>
    </source>
</evidence>
<evidence type="ECO:0000256" key="1">
    <source>
        <dbReference type="SAM" id="Coils"/>
    </source>
</evidence>
<feature type="compositionally biased region" description="Basic and acidic residues" evidence="2">
    <location>
        <begin position="370"/>
        <end position="393"/>
    </location>
</feature>
<dbReference type="Proteomes" id="UP000791440">
    <property type="component" value="Unassembled WGS sequence"/>
</dbReference>
<keyword evidence="4" id="KW-1185">Reference proteome</keyword>
<name>A0A921Z227_MANSE</name>